<reference evidence="1" key="1">
    <citation type="submission" date="2023-03" db="UniProtKB">
        <authorList>
            <consortium name="EnsemblPlants"/>
        </authorList>
    </citation>
    <scope>IDENTIFICATION</scope>
</reference>
<accession>A0A9I9EDU2</accession>
<protein>
    <submittedName>
        <fullName evidence="1">Uncharacterized protein</fullName>
    </submittedName>
</protein>
<organism evidence="1">
    <name type="scientific">Cucumis melo</name>
    <name type="common">Muskmelon</name>
    <dbReference type="NCBI Taxonomy" id="3656"/>
    <lineage>
        <taxon>Eukaryota</taxon>
        <taxon>Viridiplantae</taxon>
        <taxon>Streptophyta</taxon>
        <taxon>Embryophyta</taxon>
        <taxon>Tracheophyta</taxon>
        <taxon>Spermatophyta</taxon>
        <taxon>Magnoliopsida</taxon>
        <taxon>eudicotyledons</taxon>
        <taxon>Gunneridae</taxon>
        <taxon>Pentapetalae</taxon>
        <taxon>rosids</taxon>
        <taxon>fabids</taxon>
        <taxon>Cucurbitales</taxon>
        <taxon>Cucurbitaceae</taxon>
        <taxon>Benincaseae</taxon>
        <taxon>Cucumis</taxon>
    </lineage>
</organism>
<dbReference type="AlphaFoldDB" id="A0A9I9EDU2"/>
<name>A0A9I9EDU2_CUCME</name>
<sequence>MRGFSNLHLRNLVRRDCQSSMDIDMIRVIRRDPRSPIVLLFHPGSLQTTLSKSLILKCDKDEYEFMLGRSELVKMKNDLNPLNSISFLFLFPSLNEFHNPILNLEISGVLIKHKKNDVISFTLHLGPSEEVLRNGVGGSIMALSHAINELVLRLGLVRSSTQLSQFTPIQGSRLHYGSKRAKLISSIDI</sequence>
<dbReference type="Gramene" id="MELO3C032176.2.1">
    <property type="protein sequence ID" value="MELO3C032176.2.1"/>
    <property type="gene ID" value="MELO3C032176.2"/>
</dbReference>
<evidence type="ECO:0000313" key="1">
    <source>
        <dbReference type="EnsemblPlants" id="MELO3C032176.2.1"/>
    </source>
</evidence>
<proteinExistence type="predicted"/>
<dbReference type="EnsemblPlants" id="MELO3C032176.2.1">
    <property type="protein sequence ID" value="MELO3C032176.2.1"/>
    <property type="gene ID" value="MELO3C032176.2"/>
</dbReference>